<dbReference type="AlphaFoldDB" id="A0A7S2Y2U7"/>
<dbReference type="Gene3D" id="3.40.50.850">
    <property type="entry name" value="Isochorismatase-like"/>
    <property type="match status" value="1"/>
</dbReference>
<keyword evidence="2" id="KW-0378">Hydrolase</keyword>
<organism evidence="4">
    <name type="scientific">Entomoneis paludosa</name>
    <dbReference type="NCBI Taxonomy" id="265537"/>
    <lineage>
        <taxon>Eukaryota</taxon>
        <taxon>Sar</taxon>
        <taxon>Stramenopiles</taxon>
        <taxon>Ochrophyta</taxon>
        <taxon>Bacillariophyta</taxon>
        <taxon>Bacillariophyceae</taxon>
        <taxon>Bacillariophycidae</taxon>
        <taxon>Entomoneidaceae</taxon>
        <taxon>Entomoneis</taxon>
    </lineage>
</organism>
<dbReference type="PANTHER" id="PTHR43540">
    <property type="entry name" value="PEROXYUREIDOACRYLATE/UREIDOACRYLATE AMIDOHYDROLASE-RELATED"/>
    <property type="match status" value="1"/>
</dbReference>
<dbReference type="EMBL" id="HBHT01003016">
    <property type="protein sequence ID" value="CAD9943771.1"/>
    <property type="molecule type" value="Transcribed_RNA"/>
</dbReference>
<dbReference type="InterPro" id="IPR050272">
    <property type="entry name" value="Isochorismatase-like_hydrls"/>
</dbReference>
<evidence type="ECO:0000313" key="4">
    <source>
        <dbReference type="EMBL" id="CAD9943771.1"/>
    </source>
</evidence>
<dbReference type="GO" id="GO:0016787">
    <property type="term" value="F:hydrolase activity"/>
    <property type="evidence" value="ECO:0007669"/>
    <property type="project" value="UniProtKB-KW"/>
</dbReference>
<protein>
    <recommendedName>
        <fullName evidence="3">Isochorismatase-like domain-containing protein</fullName>
    </recommendedName>
</protein>
<gene>
    <name evidence="4" type="ORF">APAL1065_LOCUS2029</name>
</gene>
<dbReference type="InterPro" id="IPR000868">
    <property type="entry name" value="Isochorismatase-like_dom"/>
</dbReference>
<accession>A0A7S2Y2U7</accession>
<feature type="domain" description="Isochorismatase-like" evidence="3">
    <location>
        <begin position="1"/>
        <end position="189"/>
    </location>
</feature>
<evidence type="ECO:0000259" key="3">
    <source>
        <dbReference type="Pfam" id="PF00857"/>
    </source>
</evidence>
<dbReference type="PANTHER" id="PTHR43540:SF9">
    <property type="entry name" value="FAMILY HYDROLASE, PUTATIVE (AFU_ORTHOLOGUE AFUA_2G08700)-RELATED"/>
    <property type="match status" value="1"/>
</dbReference>
<dbReference type="InterPro" id="IPR036380">
    <property type="entry name" value="Isochorismatase-like_sf"/>
</dbReference>
<dbReference type="Pfam" id="PF00857">
    <property type="entry name" value="Isochorismatase"/>
    <property type="match status" value="1"/>
</dbReference>
<reference evidence="4" key="1">
    <citation type="submission" date="2021-01" db="EMBL/GenBank/DDBJ databases">
        <authorList>
            <person name="Corre E."/>
            <person name="Pelletier E."/>
            <person name="Niang G."/>
            <person name="Scheremetjew M."/>
            <person name="Finn R."/>
            <person name="Kale V."/>
            <person name="Holt S."/>
            <person name="Cochrane G."/>
            <person name="Meng A."/>
            <person name="Brown T."/>
            <person name="Cohen L."/>
        </authorList>
    </citation>
    <scope>NUCLEOTIDE SEQUENCE</scope>
    <source>
        <strain evidence="4">CCMP125</strain>
    </source>
</reference>
<evidence type="ECO:0000256" key="1">
    <source>
        <dbReference type="ARBA" id="ARBA00006336"/>
    </source>
</evidence>
<sequence>MQVDFLRPGGFGSALGNDVTHLQRAVGPCQDVLAAAREAGLVVIHTREGHAAPLLDLHPFKRVRPGQDETTAAIGRPGPCGRILVRGEPGHDIISELYPQTGEAIIDKPGKGCFYATDLECILRAQNISTLLVCGVTTEVCVHTTVREANDRGYHCVVIGNACASYHPQFHQTSLEMIVAQGGIFGSVAESNVVVQALRQYTATTVVPNKKRKILHPPTSSDADGVAHRVSITKADEV</sequence>
<comment type="similarity">
    <text evidence="1">Belongs to the isochorismatase family.</text>
</comment>
<proteinExistence type="inferred from homology"/>
<dbReference type="SUPFAM" id="SSF52499">
    <property type="entry name" value="Isochorismatase-like hydrolases"/>
    <property type="match status" value="1"/>
</dbReference>
<name>A0A7S2Y2U7_9STRA</name>
<dbReference type="CDD" id="cd00431">
    <property type="entry name" value="cysteine_hydrolases"/>
    <property type="match status" value="1"/>
</dbReference>
<evidence type="ECO:0000256" key="2">
    <source>
        <dbReference type="ARBA" id="ARBA00022801"/>
    </source>
</evidence>